<accession>A0A6L7GH77</accession>
<dbReference type="SUPFAM" id="SSF52980">
    <property type="entry name" value="Restriction endonuclease-like"/>
    <property type="match status" value="1"/>
</dbReference>
<gene>
    <name evidence="3" type="ORF">GRI44_10950</name>
</gene>
<dbReference type="InterPro" id="IPR047216">
    <property type="entry name" value="Endonuclease_DUF559_bact"/>
</dbReference>
<dbReference type="CDD" id="cd01038">
    <property type="entry name" value="Endonuclease_DUF559"/>
    <property type="match status" value="1"/>
</dbReference>
<name>A0A6L7GH77_9SPHN</name>
<reference evidence="3 4" key="1">
    <citation type="submission" date="2019-12" db="EMBL/GenBank/DDBJ databases">
        <title>Genomic-based taxomic classification of the family Erythrobacteraceae.</title>
        <authorList>
            <person name="Xu L."/>
        </authorList>
    </citation>
    <scope>NUCLEOTIDE SEQUENCE [LARGE SCALE GENOMIC DNA]</scope>
    <source>
        <strain evidence="3 4">KCTC 52259</strain>
    </source>
</reference>
<proteinExistence type="predicted"/>
<dbReference type="PANTHER" id="PTHR38590">
    <property type="entry name" value="BLL0828 PROTEIN"/>
    <property type="match status" value="1"/>
</dbReference>
<dbReference type="OrthoDB" id="9798754at2"/>
<dbReference type="InterPro" id="IPR011335">
    <property type="entry name" value="Restrct_endonuc-II-like"/>
</dbReference>
<protein>
    <submittedName>
        <fullName evidence="3">DUF559 domain-containing protein</fullName>
    </submittedName>
</protein>
<comment type="caution">
    <text evidence="3">The sequence shown here is derived from an EMBL/GenBank/DDBJ whole genome shotgun (WGS) entry which is preliminary data.</text>
</comment>
<feature type="region of interest" description="Disordered" evidence="1">
    <location>
        <begin position="1"/>
        <end position="26"/>
    </location>
</feature>
<dbReference type="RefSeq" id="WP_160601816.1">
    <property type="nucleotide sequence ID" value="NZ_WTYU01000002.1"/>
</dbReference>
<evidence type="ECO:0000313" key="3">
    <source>
        <dbReference type="EMBL" id="MXP15267.1"/>
    </source>
</evidence>
<dbReference type="Gene3D" id="3.40.960.10">
    <property type="entry name" value="VSR Endonuclease"/>
    <property type="match status" value="1"/>
</dbReference>
<evidence type="ECO:0000313" key="4">
    <source>
        <dbReference type="Proteomes" id="UP000473531"/>
    </source>
</evidence>
<organism evidence="3 4">
    <name type="scientific">Allopontixanthobacter confluentis</name>
    <dbReference type="NCBI Taxonomy" id="1849021"/>
    <lineage>
        <taxon>Bacteria</taxon>
        <taxon>Pseudomonadati</taxon>
        <taxon>Pseudomonadota</taxon>
        <taxon>Alphaproteobacteria</taxon>
        <taxon>Sphingomonadales</taxon>
        <taxon>Erythrobacteraceae</taxon>
        <taxon>Allopontixanthobacter</taxon>
    </lineage>
</organism>
<evidence type="ECO:0000259" key="2">
    <source>
        <dbReference type="Pfam" id="PF04480"/>
    </source>
</evidence>
<dbReference type="AlphaFoldDB" id="A0A6L7GH77"/>
<dbReference type="PANTHER" id="PTHR38590:SF1">
    <property type="entry name" value="BLL0828 PROTEIN"/>
    <property type="match status" value="1"/>
</dbReference>
<dbReference type="Proteomes" id="UP000473531">
    <property type="component" value="Unassembled WGS sequence"/>
</dbReference>
<dbReference type="Pfam" id="PF04480">
    <property type="entry name" value="DUF559"/>
    <property type="match status" value="1"/>
</dbReference>
<dbReference type="EMBL" id="WTYU01000002">
    <property type="protein sequence ID" value="MXP15267.1"/>
    <property type="molecule type" value="Genomic_DNA"/>
</dbReference>
<dbReference type="InterPro" id="IPR007569">
    <property type="entry name" value="DUF559"/>
</dbReference>
<sequence>MKKTLSIKTGPKESSADPRDNWGVKGKRLDRLHEMARDRKRNPSDAEKLMWKQLANQRLGGFKFKRQFIVGTSIVDFACPAVWLVVEIDDADIGSEVEALSDRKLAEVGVRVLRFTNEQVLEDVEAVCGQILDMLNTKFEKPKRHRTSDAVAYNSDN</sequence>
<feature type="domain" description="DUF559" evidence="2">
    <location>
        <begin position="31"/>
        <end position="135"/>
    </location>
</feature>
<feature type="compositionally biased region" description="Basic and acidic residues" evidence="1">
    <location>
        <begin position="10"/>
        <end position="26"/>
    </location>
</feature>
<keyword evidence="4" id="KW-1185">Reference proteome</keyword>
<evidence type="ECO:0000256" key="1">
    <source>
        <dbReference type="SAM" id="MobiDB-lite"/>
    </source>
</evidence>